<dbReference type="InterPro" id="IPR000209">
    <property type="entry name" value="Peptidase_S8/S53_dom"/>
</dbReference>
<dbReference type="Gramene" id="KOM44089">
    <property type="protein sequence ID" value="KOM44089"/>
    <property type="gene ID" value="LR48_Vigan05g169400"/>
</dbReference>
<protein>
    <recommendedName>
        <fullName evidence="5">Peptidase S8/S53 domain-containing protein</fullName>
    </recommendedName>
</protein>
<comment type="similarity">
    <text evidence="2 4">Belongs to the peptidase S8 family.</text>
</comment>
<proteinExistence type="inferred from homology"/>
<dbReference type="PROSITE" id="PS51892">
    <property type="entry name" value="SUBTILASE"/>
    <property type="match status" value="1"/>
</dbReference>
<dbReference type="SUPFAM" id="SSF52743">
    <property type="entry name" value="Subtilisin-like"/>
    <property type="match status" value="1"/>
</dbReference>
<evidence type="ECO:0000256" key="2">
    <source>
        <dbReference type="ARBA" id="ARBA00011073"/>
    </source>
</evidence>
<reference evidence="7" key="1">
    <citation type="journal article" date="2015" name="Proc. Natl. Acad. Sci. U.S.A.">
        <title>Genome sequencing of adzuki bean (Vigna angularis) provides insight into high starch and low fat accumulation and domestication.</title>
        <authorList>
            <person name="Yang K."/>
            <person name="Tian Z."/>
            <person name="Chen C."/>
            <person name="Luo L."/>
            <person name="Zhao B."/>
            <person name="Wang Z."/>
            <person name="Yu L."/>
            <person name="Li Y."/>
            <person name="Sun Y."/>
            <person name="Li W."/>
            <person name="Chen Y."/>
            <person name="Li Y."/>
            <person name="Zhang Y."/>
            <person name="Ai D."/>
            <person name="Zhao J."/>
            <person name="Shang C."/>
            <person name="Ma Y."/>
            <person name="Wu B."/>
            <person name="Wang M."/>
            <person name="Gao L."/>
            <person name="Sun D."/>
            <person name="Zhang P."/>
            <person name="Guo F."/>
            <person name="Wang W."/>
            <person name="Li Y."/>
            <person name="Wang J."/>
            <person name="Varshney R.K."/>
            <person name="Wang J."/>
            <person name="Ling H.Q."/>
            <person name="Wan P."/>
        </authorList>
    </citation>
    <scope>NUCLEOTIDE SEQUENCE</scope>
    <source>
        <strain evidence="7">cv. Jingnong 6</strain>
    </source>
</reference>
<comment type="subcellular location">
    <subcellularLocation>
        <location evidence="1">Secreted</location>
    </subcellularLocation>
</comment>
<evidence type="ECO:0000259" key="5">
    <source>
        <dbReference type="Pfam" id="PF00082"/>
    </source>
</evidence>
<dbReference type="PANTHER" id="PTHR10795">
    <property type="entry name" value="PROPROTEIN CONVERTASE SUBTILISIN/KEXIN"/>
    <property type="match status" value="1"/>
</dbReference>
<evidence type="ECO:0000256" key="1">
    <source>
        <dbReference type="ARBA" id="ARBA00004613"/>
    </source>
</evidence>
<evidence type="ECO:0000313" key="6">
    <source>
        <dbReference type="EMBL" id="KOM44089.1"/>
    </source>
</evidence>
<dbReference type="Pfam" id="PF00082">
    <property type="entry name" value="Peptidase_S8"/>
    <property type="match status" value="1"/>
</dbReference>
<sequence>MFLAKNAYQWSMTSCAFPLVAAPRQSLPLIVPHIKPKALATGYLRRAGDLGEVRFRSIDGGSAKRTHSKSGFSLYQLQAPCVNLMETEFETPRDVDGHGTHITATAARVTVPGVSYYGVAAGTAQGGSPESRLAIYQVCFKYECPGSAILAAFDDAIADGVDVISVSIGSIPRLRSELKHDPNAIGAFHAVERSILVVASAGNSGPNLNTGVNDGGEAIVSEKRVGRDLREGNQHGGASLL</sequence>
<evidence type="ECO:0000256" key="3">
    <source>
        <dbReference type="ARBA" id="ARBA00022729"/>
    </source>
</evidence>
<dbReference type="InterPro" id="IPR036852">
    <property type="entry name" value="Peptidase_S8/S53_dom_sf"/>
</dbReference>
<gene>
    <name evidence="6" type="ORF">LR48_Vigan05g169400</name>
</gene>
<feature type="domain" description="Peptidase S8/S53" evidence="5">
    <location>
        <begin position="88"/>
        <end position="209"/>
    </location>
</feature>
<dbReference type="AlphaFoldDB" id="A0A0L9UNI2"/>
<keyword evidence="3" id="KW-0732">Signal</keyword>
<organism evidence="6 7">
    <name type="scientific">Phaseolus angularis</name>
    <name type="common">Azuki bean</name>
    <name type="synonym">Vigna angularis</name>
    <dbReference type="NCBI Taxonomy" id="3914"/>
    <lineage>
        <taxon>Eukaryota</taxon>
        <taxon>Viridiplantae</taxon>
        <taxon>Streptophyta</taxon>
        <taxon>Embryophyta</taxon>
        <taxon>Tracheophyta</taxon>
        <taxon>Spermatophyta</taxon>
        <taxon>Magnoliopsida</taxon>
        <taxon>eudicotyledons</taxon>
        <taxon>Gunneridae</taxon>
        <taxon>Pentapetalae</taxon>
        <taxon>rosids</taxon>
        <taxon>fabids</taxon>
        <taxon>Fabales</taxon>
        <taxon>Fabaceae</taxon>
        <taxon>Papilionoideae</taxon>
        <taxon>50 kb inversion clade</taxon>
        <taxon>NPAAA clade</taxon>
        <taxon>indigoferoid/millettioid clade</taxon>
        <taxon>Phaseoleae</taxon>
        <taxon>Vigna</taxon>
    </lineage>
</organism>
<dbReference type="InterPro" id="IPR045051">
    <property type="entry name" value="SBT"/>
</dbReference>
<dbReference type="Proteomes" id="UP000053144">
    <property type="component" value="Chromosome 5"/>
</dbReference>
<dbReference type="GO" id="GO:0006508">
    <property type="term" value="P:proteolysis"/>
    <property type="evidence" value="ECO:0007669"/>
    <property type="project" value="InterPro"/>
</dbReference>
<dbReference type="GO" id="GO:0005576">
    <property type="term" value="C:extracellular region"/>
    <property type="evidence" value="ECO:0007669"/>
    <property type="project" value="UniProtKB-SubCell"/>
</dbReference>
<evidence type="ECO:0000256" key="4">
    <source>
        <dbReference type="PROSITE-ProRule" id="PRU01240"/>
    </source>
</evidence>
<dbReference type="EMBL" id="CM003375">
    <property type="protein sequence ID" value="KOM44089.1"/>
    <property type="molecule type" value="Genomic_DNA"/>
</dbReference>
<evidence type="ECO:0000313" key="7">
    <source>
        <dbReference type="Proteomes" id="UP000053144"/>
    </source>
</evidence>
<dbReference type="GO" id="GO:0004252">
    <property type="term" value="F:serine-type endopeptidase activity"/>
    <property type="evidence" value="ECO:0007669"/>
    <property type="project" value="InterPro"/>
</dbReference>
<dbReference type="Gene3D" id="3.40.50.200">
    <property type="entry name" value="Peptidase S8/S53 domain"/>
    <property type="match status" value="1"/>
</dbReference>
<name>A0A0L9UNI2_PHAAN</name>
<dbReference type="STRING" id="3914.A0A0L9UNI2"/>
<comment type="caution">
    <text evidence="4">Lacks conserved residue(s) required for the propagation of feature annotation.</text>
</comment>
<accession>A0A0L9UNI2</accession>